<sequence>MDADDRLPTIEARYPSRRATNPGHKPELASCRIYRGCQATESNNNGPQIIRNMMICTEFNMRIGIPVDDAQMVHDTGNLVDIGSPTSTSYATPEPDSIQGLDMPPSPCGARDSDMSPPSPQLTPRASPGHIQSTLTPTPTPALASTILKAAGQPEDRTFKFRPQLHLHHSQVRTPAKRRAGSEGATKCRYREVDYSQSLRETLHEKDLQNTDLKTLLQDRQHEVTVLHNSLKAQVQEHYAFVTQMQQDRELANQKQEEELREIKQQLEDNMRAQMDNLLEASSYKLTNALRQRDHQMGEMEQRLQSELDKRTTQMMADKERELANMEQRYTHRNRTPAQSSYSPHPATQPDVIAQIPDVAMDTEVPFVPSQNHMATEPVSRPAQAFLSTTSTQNPTVEKVVAPTPVTPSLDAIRRIKKTRAGAVSRRTRLIGVSMEVPVCAENEQQQEQPNFQNMAEVIARAVEVALRNALENKNTPRPTKHSPRRKRLEDQQVALERETEPSRHRDFILGEIRRLFKDVFKISQDTDFIAHVPAPTDDVHAYEHEDGAGPTTDNLAFDLAHGSTSLWNSVTLEILLRMFQKRSSDEKWPVTKPDNYIRVELRNRYKKLRTTWLRGQPQLTRNGVLETPAEVEERLLQQMNRLGKQSRQATRRRNKHCRRTTVLDHIVKLKAEAGDDDLDTWEWLRDLIGLFGEHGMSSEESAVENDVQHVLRVKQMGWRRNIDRELDIIDTERLIGNDIFSPQGARPVKRIRASENPATSRKAVEGLPIDLYDSAWITDLTQREFDALEIPKDRFIWRRIAAA</sequence>
<evidence type="ECO:0000313" key="4">
    <source>
        <dbReference type="Proteomes" id="UP000683000"/>
    </source>
</evidence>
<reference evidence="3" key="1">
    <citation type="submission" date="2021-03" db="EMBL/GenBank/DDBJ databases">
        <title>Evolutionary innovations through gain and loss of genes in the ectomycorrhizal Boletales.</title>
        <authorList>
            <person name="Wu G."/>
            <person name="Miyauchi S."/>
            <person name="Morin E."/>
            <person name="Yang Z.-L."/>
            <person name="Xu J."/>
            <person name="Martin F.M."/>
        </authorList>
    </citation>
    <scope>NUCLEOTIDE SEQUENCE</scope>
    <source>
        <strain evidence="3">BR01</strain>
    </source>
</reference>
<evidence type="ECO:0000256" key="2">
    <source>
        <dbReference type="SAM" id="MobiDB-lite"/>
    </source>
</evidence>
<feature type="coiled-coil region" evidence="1">
    <location>
        <begin position="309"/>
        <end position="336"/>
    </location>
</feature>
<feature type="region of interest" description="Disordered" evidence="2">
    <location>
        <begin position="470"/>
        <end position="501"/>
    </location>
</feature>
<gene>
    <name evidence="3" type="ORF">JVT61DRAFT_13387</name>
</gene>
<feature type="coiled-coil region" evidence="1">
    <location>
        <begin position="242"/>
        <end position="277"/>
    </location>
</feature>
<keyword evidence="4" id="KW-1185">Reference proteome</keyword>
<feature type="region of interest" description="Disordered" evidence="2">
    <location>
        <begin position="84"/>
        <end position="138"/>
    </location>
</feature>
<organism evidence="3 4">
    <name type="scientific">Boletus reticuloceps</name>
    <dbReference type="NCBI Taxonomy" id="495285"/>
    <lineage>
        <taxon>Eukaryota</taxon>
        <taxon>Fungi</taxon>
        <taxon>Dikarya</taxon>
        <taxon>Basidiomycota</taxon>
        <taxon>Agaricomycotina</taxon>
        <taxon>Agaricomycetes</taxon>
        <taxon>Agaricomycetidae</taxon>
        <taxon>Boletales</taxon>
        <taxon>Boletineae</taxon>
        <taxon>Boletaceae</taxon>
        <taxon>Boletoideae</taxon>
        <taxon>Boletus</taxon>
    </lineage>
</organism>
<dbReference type="EMBL" id="JAGFBS010000061">
    <property type="protein sequence ID" value="KAG6369920.1"/>
    <property type="molecule type" value="Genomic_DNA"/>
</dbReference>
<evidence type="ECO:0000313" key="3">
    <source>
        <dbReference type="EMBL" id="KAG6369920.1"/>
    </source>
</evidence>
<dbReference type="Proteomes" id="UP000683000">
    <property type="component" value="Unassembled WGS sequence"/>
</dbReference>
<feature type="region of interest" description="Disordered" evidence="2">
    <location>
        <begin position="1"/>
        <end position="27"/>
    </location>
</feature>
<name>A0A8I3A4K2_9AGAM</name>
<protein>
    <submittedName>
        <fullName evidence="3">Uncharacterized protein</fullName>
    </submittedName>
</protein>
<keyword evidence="1" id="KW-0175">Coiled coil</keyword>
<feature type="compositionally biased region" description="Basic and acidic residues" evidence="2">
    <location>
        <begin position="488"/>
        <end position="501"/>
    </location>
</feature>
<accession>A0A8I3A4K2</accession>
<comment type="caution">
    <text evidence="3">The sequence shown here is derived from an EMBL/GenBank/DDBJ whole genome shotgun (WGS) entry which is preliminary data.</text>
</comment>
<dbReference type="OrthoDB" id="3269403at2759"/>
<dbReference type="AlphaFoldDB" id="A0A8I3A4K2"/>
<proteinExistence type="predicted"/>
<evidence type="ECO:0000256" key="1">
    <source>
        <dbReference type="SAM" id="Coils"/>
    </source>
</evidence>